<dbReference type="AlphaFoldDB" id="A0A6L6IY35"/>
<sequence length="63" mass="6785">MEPVSHLFTAENQPLLRQFGGLLDAAGLRAAMLMLRMGLYRQTRSGTLAVGAAALAGRLRRST</sequence>
<organism evidence="1 2">
    <name type="scientific">Paracoccus shanxieyensis</name>
    <dbReference type="NCBI Taxonomy" id="2675752"/>
    <lineage>
        <taxon>Bacteria</taxon>
        <taxon>Pseudomonadati</taxon>
        <taxon>Pseudomonadota</taxon>
        <taxon>Alphaproteobacteria</taxon>
        <taxon>Rhodobacterales</taxon>
        <taxon>Paracoccaceae</taxon>
        <taxon>Paracoccus</taxon>
    </lineage>
</organism>
<dbReference type="Proteomes" id="UP000478740">
    <property type="component" value="Unassembled WGS sequence"/>
</dbReference>
<gene>
    <name evidence="1" type="ORF">GL284_03160</name>
</gene>
<dbReference type="RefSeq" id="WP_155043190.1">
    <property type="nucleotide sequence ID" value="NZ_WMIH01000005.1"/>
</dbReference>
<keyword evidence="2" id="KW-1185">Reference proteome</keyword>
<name>A0A6L6IY35_9RHOB</name>
<dbReference type="EMBL" id="WMII01000002">
    <property type="protein sequence ID" value="MTH63267.1"/>
    <property type="molecule type" value="Genomic_DNA"/>
</dbReference>
<accession>A0A6L6IY35</accession>
<protein>
    <submittedName>
        <fullName evidence="1">Uncharacterized protein</fullName>
    </submittedName>
</protein>
<evidence type="ECO:0000313" key="2">
    <source>
        <dbReference type="Proteomes" id="UP000478740"/>
    </source>
</evidence>
<comment type="caution">
    <text evidence="1">The sequence shown here is derived from an EMBL/GenBank/DDBJ whole genome shotgun (WGS) entry which is preliminary data.</text>
</comment>
<proteinExistence type="predicted"/>
<evidence type="ECO:0000313" key="1">
    <source>
        <dbReference type="EMBL" id="MTH63267.1"/>
    </source>
</evidence>
<reference evidence="1 2" key="1">
    <citation type="submission" date="2019-11" db="EMBL/GenBank/DDBJ databases">
        <authorList>
            <person name="Dong K."/>
        </authorList>
    </citation>
    <scope>NUCLEOTIDE SEQUENCE [LARGE SCALE GENOMIC DNA]</scope>
    <source>
        <strain evidence="1 2">DK608</strain>
    </source>
</reference>